<evidence type="ECO:0000313" key="3">
    <source>
        <dbReference type="Proteomes" id="UP000199365"/>
    </source>
</evidence>
<sequence length="149" mass="15760">MKVSAIYTWVTVLTAIAAGLASGSSYAYALDPQLDCRSNAHAFIAPLLKSQYIDPNPMRVEANSVNAFRPAHGSKLTAFGFPVYAVLGYEHDDALFKRGDGRPVPDSAYGVVVIGPTESVEAHARQTGSGAVIHQVVPLLLTAIFCSGP</sequence>
<evidence type="ECO:0000313" key="2">
    <source>
        <dbReference type="EMBL" id="SDR62194.1"/>
    </source>
</evidence>
<keyword evidence="1" id="KW-0732">Signal</keyword>
<dbReference type="STRING" id="157910.SAMN05445850_8154"/>
<gene>
    <name evidence="2" type="ORF">SAMN05445850_8154</name>
</gene>
<feature type="signal peptide" evidence="1">
    <location>
        <begin position="1"/>
        <end position="29"/>
    </location>
</feature>
<dbReference type="AlphaFoldDB" id="A0A1H1KIS3"/>
<dbReference type="RefSeq" id="WP_090812532.1">
    <property type="nucleotide sequence ID" value="NZ_FNKX01000004.1"/>
</dbReference>
<organism evidence="2 3">
    <name type="scientific">Paraburkholderia tuberum</name>
    <dbReference type="NCBI Taxonomy" id="157910"/>
    <lineage>
        <taxon>Bacteria</taxon>
        <taxon>Pseudomonadati</taxon>
        <taxon>Pseudomonadota</taxon>
        <taxon>Betaproteobacteria</taxon>
        <taxon>Burkholderiales</taxon>
        <taxon>Burkholderiaceae</taxon>
        <taxon>Paraburkholderia</taxon>
    </lineage>
</organism>
<keyword evidence="3" id="KW-1185">Reference proteome</keyword>
<dbReference type="EMBL" id="FNKX01000004">
    <property type="protein sequence ID" value="SDR62194.1"/>
    <property type="molecule type" value="Genomic_DNA"/>
</dbReference>
<name>A0A1H1KIS3_9BURK</name>
<feature type="chain" id="PRO_5011558407" evidence="1">
    <location>
        <begin position="30"/>
        <end position="149"/>
    </location>
</feature>
<proteinExistence type="predicted"/>
<reference evidence="3" key="1">
    <citation type="submission" date="2016-10" db="EMBL/GenBank/DDBJ databases">
        <authorList>
            <person name="Varghese N."/>
            <person name="Submissions S."/>
        </authorList>
    </citation>
    <scope>NUCLEOTIDE SEQUENCE [LARGE SCALE GENOMIC DNA]</scope>
    <source>
        <strain evidence="3">DUS833</strain>
    </source>
</reference>
<evidence type="ECO:0000256" key="1">
    <source>
        <dbReference type="SAM" id="SignalP"/>
    </source>
</evidence>
<dbReference type="Proteomes" id="UP000199365">
    <property type="component" value="Unassembled WGS sequence"/>
</dbReference>
<accession>A0A1H1KIS3</accession>
<protein>
    <submittedName>
        <fullName evidence="2">Uncharacterized protein</fullName>
    </submittedName>
</protein>